<reference evidence="2" key="2">
    <citation type="submission" date="2025-08" db="UniProtKB">
        <authorList>
            <consortium name="RefSeq"/>
        </authorList>
    </citation>
    <scope>IDENTIFICATION</scope>
    <source>
        <tissue evidence="2">Leaf</tissue>
    </source>
</reference>
<gene>
    <name evidence="2" type="primary">LOC142163206</name>
</gene>
<name>A0AC58RV80_TOBAC</name>
<accession>A0AC58RV80</accession>
<sequence length="166" mass="18258">MSSGGAGVRVQGGKGGKKASKMRIGSWNIGTLTGKSIELGKIIQKRKINIVCVQETRWKGTRAQNADRFKLWYSESVRGKNGIGLDQEVKKQFWEDLDEMVRSTPHTENLFIGGDFNGHIGDSARGYDNVHGGYGFGDRNEGANSSFPKRGRAPGHFPKFNGQDLD</sequence>
<dbReference type="RefSeq" id="XP_075076569.1">
    <property type="nucleotide sequence ID" value="XM_075220468.1"/>
</dbReference>
<proteinExistence type="predicted"/>
<dbReference type="Proteomes" id="UP000790787">
    <property type="component" value="Chromosome 1"/>
</dbReference>
<evidence type="ECO:0000313" key="2">
    <source>
        <dbReference type="RefSeq" id="XP_075076569.1"/>
    </source>
</evidence>
<keyword evidence="1" id="KW-1185">Reference proteome</keyword>
<reference evidence="1" key="1">
    <citation type="journal article" date="2014" name="Nat. Commun.">
        <title>The tobacco genome sequence and its comparison with those of tomato and potato.</title>
        <authorList>
            <person name="Sierro N."/>
            <person name="Battey J.N."/>
            <person name="Ouadi S."/>
            <person name="Bakaher N."/>
            <person name="Bovet L."/>
            <person name="Willig A."/>
            <person name="Goepfert S."/>
            <person name="Peitsch M.C."/>
            <person name="Ivanov N.V."/>
        </authorList>
    </citation>
    <scope>NUCLEOTIDE SEQUENCE [LARGE SCALE GENOMIC DNA]</scope>
</reference>
<protein>
    <submittedName>
        <fullName evidence="2">Uncharacterized protein LOC142163206</fullName>
    </submittedName>
</protein>
<organism evidence="1 2">
    <name type="scientific">Nicotiana tabacum</name>
    <name type="common">Common tobacco</name>
    <dbReference type="NCBI Taxonomy" id="4097"/>
    <lineage>
        <taxon>Eukaryota</taxon>
        <taxon>Viridiplantae</taxon>
        <taxon>Streptophyta</taxon>
        <taxon>Embryophyta</taxon>
        <taxon>Tracheophyta</taxon>
        <taxon>Spermatophyta</taxon>
        <taxon>Magnoliopsida</taxon>
        <taxon>eudicotyledons</taxon>
        <taxon>Gunneridae</taxon>
        <taxon>Pentapetalae</taxon>
        <taxon>asterids</taxon>
        <taxon>lamiids</taxon>
        <taxon>Solanales</taxon>
        <taxon>Solanaceae</taxon>
        <taxon>Nicotianoideae</taxon>
        <taxon>Nicotianeae</taxon>
        <taxon>Nicotiana</taxon>
    </lineage>
</organism>
<evidence type="ECO:0000313" key="1">
    <source>
        <dbReference type="Proteomes" id="UP000790787"/>
    </source>
</evidence>